<dbReference type="Proteomes" id="UP000305948">
    <property type="component" value="Unassembled WGS sequence"/>
</dbReference>
<sequence length="126" mass="14244">MTDRARRRQDVDTAYRLQAQAATLGALRYTCIGLGVITLAHYAWPAFRRQTLPFKAFLTSGFTIYGLCVYADSALLSHEADRRMAEQALRKEARLDLARRGLVPTETEITKWKAEREAALKAEQPS</sequence>
<keyword evidence="1" id="KW-0812">Transmembrane</keyword>
<evidence type="ECO:0000313" key="3">
    <source>
        <dbReference type="Proteomes" id="UP000305948"/>
    </source>
</evidence>
<keyword evidence="1" id="KW-1133">Transmembrane helix</keyword>
<evidence type="ECO:0000256" key="1">
    <source>
        <dbReference type="SAM" id="Phobius"/>
    </source>
</evidence>
<dbReference type="EMBL" id="ML213504">
    <property type="protein sequence ID" value="TFK56106.1"/>
    <property type="molecule type" value="Genomic_DNA"/>
</dbReference>
<protein>
    <recommendedName>
        <fullName evidence="4">HIG1 domain-containing protein</fullName>
    </recommendedName>
</protein>
<gene>
    <name evidence="2" type="ORF">OE88DRAFT_710333</name>
</gene>
<keyword evidence="3" id="KW-1185">Reference proteome</keyword>
<keyword evidence="1" id="KW-0472">Membrane</keyword>
<name>A0A5C3NI10_9AGAM</name>
<evidence type="ECO:0008006" key="4">
    <source>
        <dbReference type="Google" id="ProtNLM"/>
    </source>
</evidence>
<reference evidence="2 3" key="1">
    <citation type="journal article" date="2019" name="Nat. Ecol. Evol.">
        <title>Megaphylogeny resolves global patterns of mushroom evolution.</title>
        <authorList>
            <person name="Varga T."/>
            <person name="Krizsan K."/>
            <person name="Foldi C."/>
            <person name="Dima B."/>
            <person name="Sanchez-Garcia M."/>
            <person name="Sanchez-Ramirez S."/>
            <person name="Szollosi G.J."/>
            <person name="Szarkandi J.G."/>
            <person name="Papp V."/>
            <person name="Albert L."/>
            <person name="Andreopoulos W."/>
            <person name="Angelini C."/>
            <person name="Antonin V."/>
            <person name="Barry K.W."/>
            <person name="Bougher N.L."/>
            <person name="Buchanan P."/>
            <person name="Buyck B."/>
            <person name="Bense V."/>
            <person name="Catcheside P."/>
            <person name="Chovatia M."/>
            <person name="Cooper J."/>
            <person name="Damon W."/>
            <person name="Desjardin D."/>
            <person name="Finy P."/>
            <person name="Geml J."/>
            <person name="Haridas S."/>
            <person name="Hughes K."/>
            <person name="Justo A."/>
            <person name="Karasinski D."/>
            <person name="Kautmanova I."/>
            <person name="Kiss B."/>
            <person name="Kocsube S."/>
            <person name="Kotiranta H."/>
            <person name="LaButti K.M."/>
            <person name="Lechner B.E."/>
            <person name="Liimatainen K."/>
            <person name="Lipzen A."/>
            <person name="Lukacs Z."/>
            <person name="Mihaltcheva S."/>
            <person name="Morgado L.N."/>
            <person name="Niskanen T."/>
            <person name="Noordeloos M.E."/>
            <person name="Ohm R.A."/>
            <person name="Ortiz-Santana B."/>
            <person name="Ovrebo C."/>
            <person name="Racz N."/>
            <person name="Riley R."/>
            <person name="Savchenko A."/>
            <person name="Shiryaev A."/>
            <person name="Soop K."/>
            <person name="Spirin V."/>
            <person name="Szebenyi C."/>
            <person name="Tomsovsky M."/>
            <person name="Tulloss R.E."/>
            <person name="Uehling J."/>
            <person name="Grigoriev I.V."/>
            <person name="Vagvolgyi C."/>
            <person name="Papp T."/>
            <person name="Martin F.M."/>
            <person name="Miettinen O."/>
            <person name="Hibbett D.S."/>
            <person name="Nagy L.G."/>
        </authorList>
    </citation>
    <scope>NUCLEOTIDE SEQUENCE [LARGE SCALE GENOMIC DNA]</scope>
    <source>
        <strain evidence="2 3">OMC1185</strain>
    </source>
</reference>
<feature type="transmembrane region" description="Helical" evidence="1">
    <location>
        <begin position="56"/>
        <end position="76"/>
    </location>
</feature>
<evidence type="ECO:0000313" key="2">
    <source>
        <dbReference type="EMBL" id="TFK56106.1"/>
    </source>
</evidence>
<dbReference type="AlphaFoldDB" id="A0A5C3NI10"/>
<dbReference type="OrthoDB" id="3356019at2759"/>
<proteinExistence type="predicted"/>
<accession>A0A5C3NI10</accession>
<feature type="transmembrane region" description="Helical" evidence="1">
    <location>
        <begin position="21"/>
        <end position="44"/>
    </location>
</feature>
<organism evidence="2 3">
    <name type="scientific">Heliocybe sulcata</name>
    <dbReference type="NCBI Taxonomy" id="5364"/>
    <lineage>
        <taxon>Eukaryota</taxon>
        <taxon>Fungi</taxon>
        <taxon>Dikarya</taxon>
        <taxon>Basidiomycota</taxon>
        <taxon>Agaricomycotina</taxon>
        <taxon>Agaricomycetes</taxon>
        <taxon>Gloeophyllales</taxon>
        <taxon>Gloeophyllaceae</taxon>
        <taxon>Heliocybe</taxon>
    </lineage>
</organism>